<feature type="compositionally biased region" description="Low complexity" evidence="1">
    <location>
        <begin position="13"/>
        <end position="24"/>
    </location>
</feature>
<gene>
    <name evidence="2" type="ORF">JX265_013820</name>
</gene>
<feature type="region of interest" description="Disordered" evidence="1">
    <location>
        <begin position="1"/>
        <end position="126"/>
    </location>
</feature>
<dbReference type="AlphaFoldDB" id="A0A9P9W7Y3"/>
<feature type="compositionally biased region" description="Low complexity" evidence="1">
    <location>
        <begin position="195"/>
        <end position="208"/>
    </location>
</feature>
<evidence type="ECO:0000313" key="2">
    <source>
        <dbReference type="EMBL" id="KAI1848318.1"/>
    </source>
</evidence>
<keyword evidence="3" id="KW-1185">Reference proteome</keyword>
<dbReference type="Proteomes" id="UP000829685">
    <property type="component" value="Unassembled WGS sequence"/>
</dbReference>
<comment type="caution">
    <text evidence="2">The sequence shown here is derived from an EMBL/GenBank/DDBJ whole genome shotgun (WGS) entry which is preliminary data.</text>
</comment>
<dbReference type="EMBL" id="JAFIMR010000086">
    <property type="protein sequence ID" value="KAI1848318.1"/>
    <property type="molecule type" value="Genomic_DNA"/>
</dbReference>
<feature type="region of interest" description="Disordered" evidence="1">
    <location>
        <begin position="146"/>
        <end position="220"/>
    </location>
</feature>
<feature type="compositionally biased region" description="Low complexity" evidence="1">
    <location>
        <begin position="94"/>
        <end position="111"/>
    </location>
</feature>
<evidence type="ECO:0000313" key="3">
    <source>
        <dbReference type="Proteomes" id="UP000829685"/>
    </source>
</evidence>
<protein>
    <submittedName>
        <fullName evidence="2">Uncharacterized protein</fullName>
    </submittedName>
</protein>
<proteinExistence type="predicted"/>
<reference evidence="2" key="1">
    <citation type="submission" date="2021-03" db="EMBL/GenBank/DDBJ databases">
        <title>Revisited historic fungal species revealed as producer of novel bioactive compounds through whole genome sequencing and comparative genomics.</title>
        <authorList>
            <person name="Vignolle G.A."/>
            <person name="Hochenegger N."/>
            <person name="Mach R.L."/>
            <person name="Mach-Aigner A.R."/>
            <person name="Javad Rahimi M."/>
            <person name="Salim K.A."/>
            <person name="Chan C.M."/>
            <person name="Lim L.B.L."/>
            <person name="Cai F."/>
            <person name="Druzhinina I.S."/>
            <person name="U'Ren J.M."/>
            <person name="Derntl C."/>
        </authorList>
    </citation>
    <scope>NUCLEOTIDE SEQUENCE</scope>
    <source>
        <strain evidence="2">TUCIM 5799</strain>
    </source>
</reference>
<sequence length="256" mass="24905">MTRTQLGPTYPLSASTHSAWSSGSGPWGPGVGPLPSGFSHFQPDASKPGTLPKGAPIGAAAQGSRLPASPLSNFRNSDPKDFGSPRTSGAAFNDALPSSASDSGPAAGSADVWDTPPAGLPVNGPVVSNDGSSISFAGSSADINAAPGSAGASEADKSSFGFEPAPPTGTPTGPGGAGEVPAKSPPEAGSARGNASALSVSSASVVPSGPADGSLQSADSTTTTYLVQPSLSTAKASSVQISYVFAIIPILVVMAW</sequence>
<organism evidence="2 3">
    <name type="scientific">Neoarthrinium moseri</name>
    <dbReference type="NCBI Taxonomy" id="1658444"/>
    <lineage>
        <taxon>Eukaryota</taxon>
        <taxon>Fungi</taxon>
        <taxon>Dikarya</taxon>
        <taxon>Ascomycota</taxon>
        <taxon>Pezizomycotina</taxon>
        <taxon>Sordariomycetes</taxon>
        <taxon>Xylariomycetidae</taxon>
        <taxon>Amphisphaeriales</taxon>
        <taxon>Apiosporaceae</taxon>
        <taxon>Neoarthrinium</taxon>
    </lineage>
</organism>
<name>A0A9P9W7Y3_9PEZI</name>
<accession>A0A9P9W7Y3</accession>
<evidence type="ECO:0000256" key="1">
    <source>
        <dbReference type="SAM" id="MobiDB-lite"/>
    </source>
</evidence>